<dbReference type="OrthoDB" id="9394198at2759"/>
<feature type="disulfide bond" evidence="4">
    <location>
        <begin position="80"/>
        <end position="120"/>
    </location>
</feature>
<feature type="domain" description="Phospholipase A2-like central" evidence="6">
    <location>
        <begin position="28"/>
        <end position="142"/>
    </location>
</feature>
<dbReference type="GO" id="GO:0050482">
    <property type="term" value="P:arachidonate secretion"/>
    <property type="evidence" value="ECO:0007669"/>
    <property type="project" value="InterPro"/>
</dbReference>
<dbReference type="SUPFAM" id="SSF48619">
    <property type="entry name" value="Phospholipase A2, PLA2"/>
    <property type="match status" value="1"/>
</dbReference>
<keyword evidence="2" id="KW-0964">Secreted</keyword>
<dbReference type="InterPro" id="IPR036444">
    <property type="entry name" value="PLipase_A2_dom_sf"/>
</dbReference>
<dbReference type="Pfam" id="PF00068">
    <property type="entry name" value="Phospholip_A2_1"/>
    <property type="match status" value="1"/>
</dbReference>
<dbReference type="GO" id="GO:0016042">
    <property type="term" value="P:lipid catabolic process"/>
    <property type="evidence" value="ECO:0007669"/>
    <property type="project" value="InterPro"/>
</dbReference>
<protein>
    <submittedName>
        <fullName evidence="7">PA2BB Phospholipase</fullName>
    </submittedName>
</protein>
<dbReference type="Proteomes" id="UP000555367">
    <property type="component" value="Unassembled WGS sequence"/>
</dbReference>
<evidence type="ECO:0000313" key="8">
    <source>
        <dbReference type="Proteomes" id="UP000555367"/>
    </source>
</evidence>
<feature type="disulfide bond" evidence="4">
    <location>
        <begin position="89"/>
        <end position="113"/>
    </location>
</feature>
<feature type="disulfide bond" evidence="4">
    <location>
        <begin position="107"/>
        <end position="118"/>
    </location>
</feature>
<feature type="binding site" evidence="3">
    <location>
        <position position="59"/>
    </location>
    <ligand>
        <name>Ca(2+)</name>
        <dbReference type="ChEBI" id="CHEBI:29108"/>
    </ligand>
</feature>
<gene>
    <name evidence="7" type="primary">Pa2bb</name>
    <name evidence="7" type="ORF">PELURI_R15613</name>
</gene>
<proteinExistence type="inferred from homology"/>
<dbReference type="Gene3D" id="1.20.90.10">
    <property type="entry name" value="Phospholipase A2 domain"/>
    <property type="match status" value="1"/>
</dbReference>
<sequence>KPSSPPGSPGLVSAYNLQKSHFPVTLGAFTARGKLPRTFTPGLEGSTVGNLTAHGCYSGWGSSGTSTASMDRCCRLRACCYAKLAARRCRVGPTQPLLVPRAGIPTCRSGTWCQRGACRCERAAWLCRMRGRGLLWRRSKCRGRAGRC</sequence>
<comment type="subcellular location">
    <subcellularLocation>
        <location evidence="1">Secreted</location>
    </subcellularLocation>
</comment>
<feature type="binding site" evidence="3">
    <location>
        <position position="61"/>
    </location>
    <ligand>
        <name>Ca(2+)</name>
        <dbReference type="ChEBI" id="CHEBI:29108"/>
    </ligand>
</feature>
<name>A0A7L3CII0_PELUR</name>
<keyword evidence="3" id="KW-0479">Metal-binding</keyword>
<comment type="caution">
    <text evidence="7">The sequence shown here is derived from an EMBL/GenBank/DDBJ whole genome shotgun (WGS) entry which is preliminary data.</text>
</comment>
<evidence type="ECO:0000256" key="2">
    <source>
        <dbReference type="ARBA" id="ARBA00022525"/>
    </source>
</evidence>
<keyword evidence="4" id="KW-1015">Disulfide bond</keyword>
<feature type="non-terminal residue" evidence="7">
    <location>
        <position position="1"/>
    </location>
</feature>
<feature type="binding site" evidence="3">
    <location>
        <position position="57"/>
    </location>
    <ligand>
        <name>Ca(2+)</name>
        <dbReference type="ChEBI" id="CHEBI:29108"/>
    </ligand>
</feature>
<evidence type="ECO:0000313" key="7">
    <source>
        <dbReference type="EMBL" id="NXT43367.1"/>
    </source>
</evidence>
<dbReference type="GO" id="GO:0005509">
    <property type="term" value="F:calcium ion binding"/>
    <property type="evidence" value="ECO:0007669"/>
    <property type="project" value="InterPro"/>
</dbReference>
<evidence type="ECO:0000256" key="5">
    <source>
        <dbReference type="RuleBase" id="RU003654"/>
    </source>
</evidence>
<dbReference type="GO" id="GO:0005576">
    <property type="term" value="C:extracellular region"/>
    <property type="evidence" value="ECO:0007669"/>
    <property type="project" value="UniProtKB-SubCell"/>
</dbReference>
<comment type="similarity">
    <text evidence="5">Belongs to the phospholipase A2 family.</text>
</comment>
<dbReference type="EMBL" id="VZTQ01014295">
    <property type="protein sequence ID" value="NXT43367.1"/>
    <property type="molecule type" value="Genomic_DNA"/>
</dbReference>
<comment type="cofactor">
    <cofactor evidence="3">
        <name>Ca(2+)</name>
        <dbReference type="ChEBI" id="CHEBI:29108"/>
    </cofactor>
    <text evidence="3">Binds 1 Ca(2+) ion per subunit.</text>
</comment>
<feature type="non-terminal residue" evidence="7">
    <location>
        <position position="148"/>
    </location>
</feature>
<dbReference type="InterPro" id="IPR016090">
    <property type="entry name" value="PLA2-like_dom"/>
</dbReference>
<keyword evidence="3" id="KW-0106">Calcium</keyword>
<evidence type="ECO:0000256" key="1">
    <source>
        <dbReference type="ARBA" id="ARBA00004613"/>
    </source>
</evidence>
<dbReference type="SMART" id="SM00085">
    <property type="entry name" value="PA2c"/>
    <property type="match status" value="1"/>
</dbReference>
<keyword evidence="8" id="KW-1185">Reference proteome</keyword>
<reference evidence="7 8" key="1">
    <citation type="submission" date="2019-09" db="EMBL/GenBank/DDBJ databases">
        <title>Bird 10,000 Genomes (B10K) Project - Family phase.</title>
        <authorList>
            <person name="Zhang G."/>
        </authorList>
    </citation>
    <scope>NUCLEOTIDE SEQUENCE [LARGE SCALE GENOMIC DNA]</scope>
    <source>
        <strain evidence="7">B10K-DU-012-45</strain>
    </source>
</reference>
<dbReference type="AlphaFoldDB" id="A0A7L3CII0"/>
<evidence type="ECO:0000256" key="4">
    <source>
        <dbReference type="PIRSR" id="PIRSR601211-3"/>
    </source>
</evidence>
<organism evidence="7 8">
    <name type="scientific">Pelecanoides urinatrix</name>
    <name type="common">Common diving petrel</name>
    <name type="synonym">Procellaria urinatrix</name>
    <dbReference type="NCBI Taxonomy" id="37079"/>
    <lineage>
        <taxon>Eukaryota</taxon>
        <taxon>Metazoa</taxon>
        <taxon>Chordata</taxon>
        <taxon>Craniata</taxon>
        <taxon>Vertebrata</taxon>
        <taxon>Euteleostomi</taxon>
        <taxon>Archelosauria</taxon>
        <taxon>Archosauria</taxon>
        <taxon>Dinosauria</taxon>
        <taxon>Saurischia</taxon>
        <taxon>Theropoda</taxon>
        <taxon>Coelurosauria</taxon>
        <taxon>Aves</taxon>
        <taxon>Neognathae</taxon>
        <taxon>Neoaves</taxon>
        <taxon>Aequornithes</taxon>
        <taxon>Procellariiformes</taxon>
        <taxon>Procellariidae</taxon>
        <taxon>Pelecanoides</taxon>
    </lineage>
</organism>
<feature type="disulfide bond" evidence="4">
    <location>
        <begin position="73"/>
        <end position="127"/>
    </location>
</feature>
<dbReference type="InterPro" id="IPR001211">
    <property type="entry name" value="PLA2"/>
</dbReference>
<dbReference type="GO" id="GO:0004623">
    <property type="term" value="F:phospholipase A2 activity"/>
    <property type="evidence" value="ECO:0007669"/>
    <property type="project" value="InterPro"/>
</dbReference>
<evidence type="ECO:0000256" key="3">
    <source>
        <dbReference type="PIRSR" id="PIRSR601211-2"/>
    </source>
</evidence>
<accession>A0A7L3CII0</accession>
<dbReference type="GO" id="GO:0006644">
    <property type="term" value="P:phospholipid metabolic process"/>
    <property type="evidence" value="ECO:0007669"/>
    <property type="project" value="InterPro"/>
</dbReference>
<dbReference type="PRINTS" id="PR00389">
    <property type="entry name" value="PHPHLIPASEA2"/>
</dbReference>
<evidence type="ECO:0000259" key="6">
    <source>
        <dbReference type="SMART" id="SM00085"/>
    </source>
</evidence>